<dbReference type="Pfam" id="PF13683">
    <property type="entry name" value="rve_3"/>
    <property type="match status" value="1"/>
</dbReference>
<gene>
    <name evidence="2" type="ORF">Y981_09385</name>
</gene>
<keyword evidence="3" id="KW-1185">Reference proteome</keyword>
<name>A0A059XVI5_9BACT</name>
<reference evidence="3" key="1">
    <citation type="submission" date="2014-02" db="EMBL/GenBank/DDBJ databases">
        <title>Complete genome sequence and comparative genomic analysis of the nitrogen-fixing bacterium Leptospirillum ferriphilum YSK.</title>
        <authorList>
            <person name="Guo X."/>
            <person name="Yin H."/>
            <person name="Liang Y."/>
            <person name="Hu Q."/>
            <person name="Ma L."/>
            <person name="Xiao Y."/>
            <person name="Zhang X."/>
            <person name="Qiu G."/>
            <person name="Liu X."/>
        </authorList>
    </citation>
    <scope>NUCLEOTIDE SEQUENCE [LARGE SCALE GENOMIC DNA]</scope>
    <source>
        <strain evidence="3">YSK</strain>
    </source>
</reference>
<proteinExistence type="predicted"/>
<evidence type="ECO:0000313" key="3">
    <source>
        <dbReference type="Proteomes" id="UP000027059"/>
    </source>
</evidence>
<dbReference type="PROSITE" id="PS50994">
    <property type="entry name" value="INTEGRASE"/>
    <property type="match status" value="1"/>
</dbReference>
<protein>
    <submittedName>
        <fullName evidence="2">Integrase</fullName>
    </submittedName>
</protein>
<dbReference type="AlphaFoldDB" id="A0A059XVI5"/>
<dbReference type="GO" id="GO:0015074">
    <property type="term" value="P:DNA integration"/>
    <property type="evidence" value="ECO:0007669"/>
    <property type="project" value="InterPro"/>
</dbReference>
<dbReference type="PANTHER" id="PTHR46889:SF4">
    <property type="entry name" value="TRANSPOSASE INSO FOR INSERTION SEQUENCE ELEMENT IS911B-RELATED"/>
    <property type="match status" value="1"/>
</dbReference>
<accession>A0A059XVI5</accession>
<dbReference type="Proteomes" id="UP000027059">
    <property type="component" value="Chromosome"/>
</dbReference>
<reference evidence="2 3" key="2">
    <citation type="journal article" date="2015" name="Biomed. Res. Int.">
        <title>Effects of Arsenite Resistance on the Growth and Functional Gene Expression of Leptospirillum ferriphilum and Acidithiobacillus thiooxidans in Pure Culture and Coculture.</title>
        <authorList>
            <person name="Jiang H."/>
            <person name="Liang Y."/>
            <person name="Yin H."/>
            <person name="Xiao Y."/>
            <person name="Guo X."/>
            <person name="Xu Y."/>
            <person name="Hu Q."/>
            <person name="Liu H."/>
            <person name="Liu X."/>
        </authorList>
    </citation>
    <scope>NUCLEOTIDE SEQUENCE [LARGE SCALE GENOMIC DNA]</scope>
    <source>
        <strain evidence="2 3">YSK</strain>
    </source>
</reference>
<feature type="domain" description="Integrase catalytic" evidence="1">
    <location>
        <begin position="1"/>
        <end position="160"/>
    </location>
</feature>
<dbReference type="InterPro" id="IPR001584">
    <property type="entry name" value="Integrase_cat-core"/>
</dbReference>
<dbReference type="InterPro" id="IPR036397">
    <property type="entry name" value="RNaseH_sf"/>
</dbReference>
<dbReference type="PANTHER" id="PTHR46889">
    <property type="entry name" value="TRANSPOSASE INSF FOR INSERTION SEQUENCE IS3B-RELATED"/>
    <property type="match status" value="1"/>
</dbReference>
<dbReference type="HOGENOM" id="CLU_1330573_0_0_0"/>
<evidence type="ECO:0000313" key="2">
    <source>
        <dbReference type="EMBL" id="AIA30883.1"/>
    </source>
</evidence>
<dbReference type="EMBL" id="CP007243">
    <property type="protein sequence ID" value="AIA30883.1"/>
    <property type="molecule type" value="Genomic_DNA"/>
</dbReference>
<dbReference type="Gene3D" id="3.30.420.10">
    <property type="entry name" value="Ribonuclease H-like superfamily/Ribonuclease H"/>
    <property type="match status" value="1"/>
</dbReference>
<evidence type="ECO:0000259" key="1">
    <source>
        <dbReference type="PROSITE" id="PS50994"/>
    </source>
</evidence>
<sequence length="206" mass="24092">MLNSSLTFYSRGHCVYRGTHDFFISVLDGDSHSIVFGDLRMSMTTADELILQRALETLPKSLAKPFIISDNGPQYLSIGFCSCLREQEVVPARIRLGHPQSNGNFKRFHKTLKSKCVRPQALEGYEEARKIIKAYVYDYNHEQLHSALNYLTLADYLKGEENIKQRLEIRKMFWKRPERPTSRIKSYFVRNPDQPDRCKPEKCHFR</sequence>
<organism evidence="2 3">
    <name type="scientific">Leptospirillum ferriphilum YSK</name>
    <dbReference type="NCBI Taxonomy" id="1441628"/>
    <lineage>
        <taxon>Bacteria</taxon>
        <taxon>Pseudomonadati</taxon>
        <taxon>Nitrospirota</taxon>
        <taxon>Nitrospiria</taxon>
        <taxon>Nitrospirales</taxon>
        <taxon>Nitrospiraceae</taxon>
        <taxon>Leptospirillum</taxon>
    </lineage>
</organism>
<dbReference type="InterPro" id="IPR012337">
    <property type="entry name" value="RNaseH-like_sf"/>
</dbReference>
<dbReference type="InterPro" id="IPR050900">
    <property type="entry name" value="Transposase_IS3/IS150/IS904"/>
</dbReference>
<dbReference type="KEGG" id="lfp:Y981_09385"/>
<dbReference type="GO" id="GO:0003676">
    <property type="term" value="F:nucleic acid binding"/>
    <property type="evidence" value="ECO:0007669"/>
    <property type="project" value="InterPro"/>
</dbReference>
<dbReference type="OrthoDB" id="9781005at2"/>
<dbReference type="SUPFAM" id="SSF53098">
    <property type="entry name" value="Ribonuclease H-like"/>
    <property type="match status" value="1"/>
</dbReference>